<evidence type="ECO:0000256" key="4">
    <source>
        <dbReference type="ARBA" id="ARBA00022753"/>
    </source>
</evidence>
<dbReference type="GO" id="GO:0019075">
    <property type="term" value="P:virus maturation"/>
    <property type="evidence" value="ECO:0007669"/>
    <property type="project" value="TreeGrafter"/>
</dbReference>
<comment type="subcellular location">
    <subcellularLocation>
        <location evidence="1">Late endosome membrane</location>
        <topology evidence="1">Peripheral membrane protein</topology>
    </subcellularLocation>
</comment>
<evidence type="ECO:0000259" key="9">
    <source>
        <dbReference type="PROSITE" id="PS51497"/>
    </source>
</evidence>
<dbReference type="FunFam" id="2.100.10.50:FF:000002">
    <property type="entry name" value="Multivesicular body subunit 12B"/>
    <property type="match status" value="1"/>
</dbReference>
<comment type="caution">
    <text evidence="11">The sequence shown here is derived from an EMBL/GenBank/DDBJ whole genome shotgun (WGS) entry which is preliminary data.</text>
</comment>
<comment type="similarity">
    <text evidence="2">Belongs to the MVB12 family.</text>
</comment>
<dbReference type="GO" id="GO:0015031">
    <property type="term" value="P:protein transport"/>
    <property type="evidence" value="ECO:0007669"/>
    <property type="project" value="UniProtKB-KW"/>
</dbReference>
<proteinExistence type="inferred from homology"/>
<accession>A0A8J2S168</accession>
<keyword evidence="4" id="KW-0967">Endosome</keyword>
<keyword evidence="3" id="KW-0813">Transport</keyword>
<evidence type="ECO:0000256" key="1">
    <source>
        <dbReference type="ARBA" id="ARBA00004633"/>
    </source>
</evidence>
<dbReference type="Proteomes" id="UP000789390">
    <property type="component" value="Unassembled WGS sequence"/>
</dbReference>
<protein>
    <recommendedName>
        <fullName evidence="13">ESCRT-I complex subunit MVB12A</fullName>
    </recommendedName>
</protein>
<dbReference type="GO" id="GO:0031902">
    <property type="term" value="C:late endosome membrane"/>
    <property type="evidence" value="ECO:0007669"/>
    <property type="project" value="UniProtKB-SubCell"/>
</dbReference>
<evidence type="ECO:0008006" key="13">
    <source>
        <dbReference type="Google" id="ProtNLM"/>
    </source>
</evidence>
<keyword evidence="5" id="KW-0653">Protein transport</keyword>
<evidence type="ECO:0000259" key="10">
    <source>
        <dbReference type="PROSITE" id="PS51498"/>
    </source>
</evidence>
<dbReference type="PANTHER" id="PTHR31547">
    <property type="entry name" value="MULTIVESICULAR BODY SUBUNIT 12B"/>
    <property type="match status" value="1"/>
</dbReference>
<dbReference type="PROSITE" id="PS51498">
    <property type="entry name" value="MABP"/>
    <property type="match status" value="1"/>
</dbReference>
<sequence>MKELYNTLQTTLPLPDDRPVTALCVVEDPSKCPLGYTVVAKSHDQDLDADLWKDGFFGKRTTRYLCLSKTEGPSGFVIDSLSVINEKDVPPNGYILLSKTYGTEQRAWRKRQLTYRMSEKNSVFLAITDIIILSKTKKAPEGFTMGGEINGLVLCYKSAPLPSNSNPMLNRVLPSLPAVVNLKPTPNSDFSSSSPITSPTPYTKNSSNANPQVKSPVRPAPLPPVNKEKPSEDNPASKNHLIVISASTLSGFTGLEGVPFTLGPRVQCGVNSSRMNGGMQSHKTAQELNAEYQYSFATEREAMLRL</sequence>
<dbReference type="AlphaFoldDB" id="A0A8J2S168"/>
<dbReference type="Pfam" id="PF10240">
    <property type="entry name" value="DUF2464"/>
    <property type="match status" value="1"/>
</dbReference>
<dbReference type="OrthoDB" id="6021306at2759"/>
<evidence type="ECO:0000313" key="12">
    <source>
        <dbReference type="Proteomes" id="UP000789390"/>
    </source>
</evidence>
<dbReference type="InterPro" id="IPR018798">
    <property type="entry name" value="MVB12A/B"/>
</dbReference>
<dbReference type="GO" id="GO:0042058">
    <property type="term" value="P:regulation of epidermal growth factor receptor signaling pathway"/>
    <property type="evidence" value="ECO:0007669"/>
    <property type="project" value="TreeGrafter"/>
</dbReference>
<evidence type="ECO:0000256" key="7">
    <source>
        <dbReference type="ARBA" id="ARBA00053101"/>
    </source>
</evidence>
<evidence type="ECO:0000313" key="11">
    <source>
        <dbReference type="EMBL" id="CAH0112662.1"/>
    </source>
</evidence>
<dbReference type="InterPro" id="IPR023341">
    <property type="entry name" value="MABP"/>
</dbReference>
<feature type="compositionally biased region" description="Polar residues" evidence="8">
    <location>
        <begin position="204"/>
        <end position="213"/>
    </location>
</feature>
<evidence type="ECO:0000256" key="8">
    <source>
        <dbReference type="SAM" id="MobiDB-lite"/>
    </source>
</evidence>
<dbReference type="Gene3D" id="2.100.10.50">
    <property type="match status" value="1"/>
</dbReference>
<dbReference type="InterPro" id="IPR040297">
    <property type="entry name" value="MVB12B"/>
</dbReference>
<evidence type="ECO:0000256" key="2">
    <source>
        <dbReference type="ARBA" id="ARBA00010432"/>
    </source>
</evidence>
<dbReference type="PANTHER" id="PTHR31547:SF1">
    <property type="entry name" value="MULTIVESICULAR BODY SUBUNIT 12B"/>
    <property type="match status" value="1"/>
</dbReference>
<feature type="region of interest" description="Disordered" evidence="8">
    <location>
        <begin position="184"/>
        <end position="237"/>
    </location>
</feature>
<dbReference type="EMBL" id="CAKKLH010000329">
    <property type="protein sequence ID" value="CAH0112662.1"/>
    <property type="molecule type" value="Genomic_DNA"/>
</dbReference>
<keyword evidence="12" id="KW-1185">Reference proteome</keyword>
<dbReference type="PROSITE" id="PS51497">
    <property type="entry name" value="UMA"/>
    <property type="match status" value="1"/>
</dbReference>
<name>A0A8J2S168_9CRUS</name>
<dbReference type="GO" id="GO:0000813">
    <property type="term" value="C:ESCRT I complex"/>
    <property type="evidence" value="ECO:0007669"/>
    <property type="project" value="InterPro"/>
</dbReference>
<gene>
    <name evidence="11" type="ORF">DGAL_LOCUS16431</name>
</gene>
<feature type="compositionally biased region" description="Low complexity" evidence="8">
    <location>
        <begin position="184"/>
        <end position="203"/>
    </location>
</feature>
<dbReference type="GO" id="GO:0046755">
    <property type="term" value="P:viral budding"/>
    <property type="evidence" value="ECO:0007669"/>
    <property type="project" value="TreeGrafter"/>
</dbReference>
<feature type="domain" description="UMA" evidence="9">
    <location>
        <begin position="255"/>
        <end position="303"/>
    </location>
</feature>
<dbReference type="InterPro" id="IPR023340">
    <property type="entry name" value="UMA"/>
</dbReference>
<organism evidence="11 12">
    <name type="scientific">Daphnia galeata</name>
    <dbReference type="NCBI Taxonomy" id="27404"/>
    <lineage>
        <taxon>Eukaryota</taxon>
        <taxon>Metazoa</taxon>
        <taxon>Ecdysozoa</taxon>
        <taxon>Arthropoda</taxon>
        <taxon>Crustacea</taxon>
        <taxon>Branchiopoda</taxon>
        <taxon>Diplostraca</taxon>
        <taxon>Cladocera</taxon>
        <taxon>Anomopoda</taxon>
        <taxon>Daphniidae</taxon>
        <taxon>Daphnia</taxon>
    </lineage>
</organism>
<reference evidence="11" key="1">
    <citation type="submission" date="2021-11" db="EMBL/GenBank/DDBJ databases">
        <authorList>
            <person name="Schell T."/>
        </authorList>
    </citation>
    <scope>NUCLEOTIDE SEQUENCE</scope>
    <source>
        <strain evidence="11">M5</strain>
    </source>
</reference>
<evidence type="ECO:0000256" key="5">
    <source>
        <dbReference type="ARBA" id="ARBA00022927"/>
    </source>
</evidence>
<evidence type="ECO:0000256" key="3">
    <source>
        <dbReference type="ARBA" id="ARBA00022448"/>
    </source>
</evidence>
<evidence type="ECO:0000256" key="6">
    <source>
        <dbReference type="ARBA" id="ARBA00023136"/>
    </source>
</evidence>
<comment type="function">
    <text evidence="7">Component of the ESCRT-I complex, a regulator of vesicular trafficking process. Required for the sorting of endocytic ubiquitinated cargos into multivesicular bodies.</text>
</comment>
<feature type="domain" description="MABP" evidence="10">
    <location>
        <begin position="17"/>
        <end position="160"/>
    </location>
</feature>
<keyword evidence="6" id="KW-0472">Membrane</keyword>